<protein>
    <submittedName>
        <fullName evidence="2">YPR078C-like protein</fullName>
    </submittedName>
</protein>
<dbReference type="AlphaFoldDB" id="H0H2E9"/>
<feature type="region of interest" description="Disordered" evidence="1">
    <location>
        <begin position="204"/>
        <end position="250"/>
    </location>
</feature>
<reference evidence="2 3" key="1">
    <citation type="journal article" date="2012" name="FEMS Yeast Res.">
        <title>The genome sequence of the wine yeast VIN7 reveals an allotriploid hybrid genome with Saccharomyces cerevisiae and Saccharomyces kudriavzevii origins.</title>
        <authorList>
            <person name="Borneman A.R."/>
            <person name="Desany B.A."/>
            <person name="Riches D."/>
            <person name="Affourtit J.P."/>
            <person name="Forgan A.H."/>
            <person name="Pretorius I.S."/>
            <person name="Egholm M."/>
            <person name="Chambers P.J."/>
        </authorList>
    </citation>
    <scope>NUCLEOTIDE SEQUENCE [LARGE SCALE GENOMIC DNA]</scope>
    <source>
        <strain evidence="2 3">VIN7</strain>
    </source>
</reference>
<gene>
    <name evidence="2" type="ORF">VIN7_10511</name>
</gene>
<dbReference type="Proteomes" id="UP000009009">
    <property type="component" value="Unassembled WGS sequence"/>
</dbReference>
<feature type="compositionally biased region" description="Polar residues" evidence="1">
    <location>
        <begin position="204"/>
        <end position="237"/>
    </location>
</feature>
<dbReference type="EMBL" id="AGVY01000388">
    <property type="protein sequence ID" value="EHM99753.1"/>
    <property type="molecule type" value="Genomic_DNA"/>
</dbReference>
<comment type="caution">
    <text evidence="2">The sequence shown here is derived from an EMBL/GenBank/DDBJ whole genome shotgun (WGS) entry which is preliminary data.</text>
</comment>
<name>H0H2E9_SACCK</name>
<evidence type="ECO:0000313" key="3">
    <source>
        <dbReference type="Proteomes" id="UP000009009"/>
    </source>
</evidence>
<dbReference type="PhylomeDB" id="H0H2E9"/>
<evidence type="ECO:0000313" key="2">
    <source>
        <dbReference type="EMBL" id="EHM99753.1"/>
    </source>
</evidence>
<accession>H0H2E9</accession>
<proteinExistence type="predicted"/>
<feature type="region of interest" description="Disordered" evidence="1">
    <location>
        <begin position="1"/>
        <end position="22"/>
    </location>
</feature>
<dbReference type="OrthoDB" id="4056598at2759"/>
<dbReference type="HOGENOM" id="CLU_1111891_0_0_1"/>
<keyword evidence="3" id="KW-1185">Reference proteome</keyword>
<sequence>MQTVSGILPTTLSPSELKSDDENTFQFDEEAEVSKPSDKSEDLRRLISETAQLGIKVDHIHNKTDQEIARLEKVIEEVAKNDSIFRSYSSRCKNQKHAPDSEDSVNAQLMSLSQLHGRYDHDWKQRINKWFRKNKSKLAPRSTSDLRVTNDYNELELHGQLLEEGSTPYSSETDGFMKGLNIISPLTPEDFDNDDTCVKIDEANQINAASDSNKPSSSPTFGNHTSKELVSNETESIISEPPLQENKRPC</sequence>
<feature type="compositionally biased region" description="Polar residues" evidence="1">
    <location>
        <begin position="1"/>
        <end position="16"/>
    </location>
</feature>
<evidence type="ECO:0000256" key="1">
    <source>
        <dbReference type="SAM" id="MobiDB-lite"/>
    </source>
</evidence>
<organism evidence="2 3">
    <name type="scientific">Saccharomyces cerevisiae x Saccharomyces kudriavzevii (strain VIN7)</name>
    <name type="common">Yeast</name>
    <dbReference type="NCBI Taxonomy" id="1095631"/>
    <lineage>
        <taxon>Eukaryota</taxon>
        <taxon>Fungi</taxon>
        <taxon>Dikarya</taxon>
        <taxon>Ascomycota</taxon>
        <taxon>Saccharomycotina</taxon>
        <taxon>Saccharomycetes</taxon>
        <taxon>Saccharomycetales</taxon>
        <taxon>Saccharomycetaceae</taxon>
        <taxon>Saccharomyces</taxon>
    </lineage>
</organism>